<keyword evidence="2" id="KW-1185">Reference proteome</keyword>
<organism evidence="1 2">
    <name type="scientific">Symbiodinium microadriaticum</name>
    <name type="common">Dinoflagellate</name>
    <name type="synonym">Zooxanthella microadriatica</name>
    <dbReference type="NCBI Taxonomy" id="2951"/>
    <lineage>
        <taxon>Eukaryota</taxon>
        <taxon>Sar</taxon>
        <taxon>Alveolata</taxon>
        <taxon>Dinophyceae</taxon>
        <taxon>Suessiales</taxon>
        <taxon>Symbiodiniaceae</taxon>
        <taxon>Symbiodinium</taxon>
    </lineage>
</organism>
<gene>
    <name evidence="1" type="ORF">AK812_SmicGene40958</name>
</gene>
<dbReference type="Proteomes" id="UP000186817">
    <property type="component" value="Unassembled WGS sequence"/>
</dbReference>
<dbReference type="AlphaFoldDB" id="A0A1Q9C7B6"/>
<evidence type="ECO:0000313" key="1">
    <source>
        <dbReference type="EMBL" id="OLP78833.1"/>
    </source>
</evidence>
<protein>
    <submittedName>
        <fullName evidence="1">Uncharacterized protein</fullName>
    </submittedName>
</protein>
<reference evidence="1 2" key="1">
    <citation type="submission" date="2016-02" db="EMBL/GenBank/DDBJ databases">
        <title>Genome analysis of coral dinoflagellate symbionts highlights evolutionary adaptations to a symbiotic lifestyle.</title>
        <authorList>
            <person name="Aranda M."/>
            <person name="Li Y."/>
            <person name="Liew Y.J."/>
            <person name="Baumgarten S."/>
            <person name="Simakov O."/>
            <person name="Wilson M."/>
            <person name="Piel J."/>
            <person name="Ashoor H."/>
            <person name="Bougouffa S."/>
            <person name="Bajic V.B."/>
            <person name="Ryu T."/>
            <person name="Ravasi T."/>
            <person name="Bayer T."/>
            <person name="Micklem G."/>
            <person name="Kim H."/>
            <person name="Bhak J."/>
            <person name="Lajeunesse T.C."/>
            <person name="Voolstra C.R."/>
        </authorList>
    </citation>
    <scope>NUCLEOTIDE SEQUENCE [LARGE SCALE GENOMIC DNA]</scope>
    <source>
        <strain evidence="1 2">CCMP2467</strain>
    </source>
</reference>
<dbReference type="EMBL" id="LSRX01001557">
    <property type="protein sequence ID" value="OLP78833.1"/>
    <property type="molecule type" value="Genomic_DNA"/>
</dbReference>
<evidence type="ECO:0000313" key="2">
    <source>
        <dbReference type="Proteomes" id="UP000186817"/>
    </source>
</evidence>
<sequence length="113" mass="12704">MARSYCWIFFAQLVACHMQADATSATRGNLRHWFIGHAIAVSPEPIICRADLPTVDRQYEHYVGPWPVRIVGFSSHSVEQSPAEELLLCCNEIAHTFAVLRAGSAEFRLSLRC</sequence>
<accession>A0A1Q9C7B6</accession>
<proteinExistence type="predicted"/>
<comment type="caution">
    <text evidence="1">The sequence shown here is derived from an EMBL/GenBank/DDBJ whole genome shotgun (WGS) entry which is preliminary data.</text>
</comment>
<name>A0A1Q9C7B6_SYMMI</name>
<dbReference type="OrthoDB" id="10268525at2759"/>